<evidence type="ECO:0000256" key="1">
    <source>
        <dbReference type="SAM" id="Phobius"/>
    </source>
</evidence>
<gene>
    <name evidence="2" type="ORF">ES815_04280</name>
</gene>
<organism evidence="2 3">
    <name type="scientific">Leclercia adecarboxylata</name>
    <dbReference type="NCBI Taxonomy" id="83655"/>
    <lineage>
        <taxon>Bacteria</taxon>
        <taxon>Pseudomonadati</taxon>
        <taxon>Pseudomonadota</taxon>
        <taxon>Gammaproteobacteria</taxon>
        <taxon>Enterobacterales</taxon>
        <taxon>Enterobacteriaceae</taxon>
        <taxon>Leclercia</taxon>
    </lineage>
</organism>
<dbReference type="EMBL" id="CP035382">
    <property type="protein sequence ID" value="QDK17563.1"/>
    <property type="molecule type" value="Genomic_DNA"/>
</dbReference>
<dbReference type="AlphaFoldDB" id="A0AAP9AHC1"/>
<proteinExistence type="predicted"/>
<evidence type="ECO:0000313" key="2">
    <source>
        <dbReference type="EMBL" id="QDK17563.1"/>
    </source>
</evidence>
<keyword evidence="1" id="KW-0472">Membrane</keyword>
<dbReference type="Proteomes" id="UP000317812">
    <property type="component" value="Chromosome"/>
</dbReference>
<evidence type="ECO:0000313" key="3">
    <source>
        <dbReference type="Proteomes" id="UP000317812"/>
    </source>
</evidence>
<keyword evidence="1" id="KW-1133">Transmembrane helix</keyword>
<dbReference type="Pfam" id="PF13689">
    <property type="entry name" value="DUF4154"/>
    <property type="match status" value="1"/>
</dbReference>
<keyword evidence="1" id="KW-0812">Transmembrane</keyword>
<name>A0AAP9AHC1_9ENTR</name>
<accession>A0AAP9AHC1</accession>
<reference evidence="2 3" key="1">
    <citation type="submission" date="2019-01" db="EMBL/GenBank/DDBJ databases">
        <title>Florfenicol resistance in Enterobacteriaceae and whole-genome sequence analysis of florfenicol-resistant Leclercia adecarboxylata strain R25.</title>
        <authorList>
            <person name="Bao Q."/>
            <person name="Ying Y."/>
        </authorList>
    </citation>
    <scope>NUCLEOTIDE SEQUENCE [LARGE SCALE GENOMIC DNA]</scope>
    <source>
        <strain evidence="2 3">R25</strain>
    </source>
</reference>
<sequence>MVICQRNSRTTISRVVWRILVCNFFLISWHRAALVLMLSMPCGLAIGGTLSETDKSVRSIVSGIVSYTRWPALSGKPNLCIFASSHYVEALSAEGPDALPYTPVIIHDDQEALSAECHALYFGSESPTHQLELSQAFHARPLLLIAEQNPQCLIGSAFCLIIDSARVRFSVNLDMLSRSGVRVNPDVLMLARNTKHE</sequence>
<dbReference type="InterPro" id="IPR025293">
    <property type="entry name" value="YfiR/HmsC-like"/>
</dbReference>
<protein>
    <submittedName>
        <fullName evidence="2">YfiR family protein</fullName>
    </submittedName>
</protein>
<feature type="transmembrane region" description="Helical" evidence="1">
    <location>
        <begin position="15"/>
        <end position="38"/>
    </location>
</feature>